<keyword evidence="2" id="KW-1185">Reference proteome</keyword>
<dbReference type="KEGG" id="sedi:EBB79_13330"/>
<dbReference type="Proteomes" id="UP000283063">
    <property type="component" value="Chromosome"/>
</dbReference>
<dbReference type="SUPFAM" id="SSF53756">
    <property type="entry name" value="UDP-Glycosyltransferase/glycogen phosphorylase"/>
    <property type="match status" value="1"/>
</dbReference>
<name>A0A3T0N452_9RHOB</name>
<reference evidence="1 2" key="1">
    <citation type="submission" date="2018-10" db="EMBL/GenBank/DDBJ databases">
        <title>Parasedimentitalea marina sp. nov., a psychrophilic bacterium isolated from deep seawater of the New Britain Trench.</title>
        <authorList>
            <person name="Cao J."/>
        </authorList>
    </citation>
    <scope>NUCLEOTIDE SEQUENCE [LARGE SCALE GENOMIC DNA]</scope>
    <source>
        <strain evidence="1 2">W43</strain>
    </source>
</reference>
<proteinExistence type="predicted"/>
<organism evidence="1 2">
    <name type="scientific">Parasedimentitalea marina</name>
    <dbReference type="NCBI Taxonomy" id="2483033"/>
    <lineage>
        <taxon>Bacteria</taxon>
        <taxon>Pseudomonadati</taxon>
        <taxon>Pseudomonadota</taxon>
        <taxon>Alphaproteobacteria</taxon>
        <taxon>Rhodobacterales</taxon>
        <taxon>Paracoccaceae</taxon>
        <taxon>Parasedimentitalea</taxon>
    </lineage>
</organism>
<dbReference type="Gene3D" id="3.40.50.2000">
    <property type="entry name" value="Glycogen Phosphorylase B"/>
    <property type="match status" value="1"/>
</dbReference>
<dbReference type="GO" id="GO:0016740">
    <property type="term" value="F:transferase activity"/>
    <property type="evidence" value="ECO:0007669"/>
    <property type="project" value="UniProtKB-KW"/>
</dbReference>
<dbReference type="RefSeq" id="WP_127749306.1">
    <property type="nucleotide sequence ID" value="NZ_CP033219.1"/>
</dbReference>
<keyword evidence="1" id="KW-0808">Transferase</keyword>
<dbReference type="EMBL" id="CP033219">
    <property type="protein sequence ID" value="AZV78759.1"/>
    <property type="molecule type" value="Genomic_DNA"/>
</dbReference>
<sequence length="804" mass="90188">MLEDLLLTKTNFLDRLLKWMFLDHRTVELLRSIDRYFDDAYYLAANTDVAAAHACPFLHFLSHGLFERRELSSTVSNRRFRDEWVVVFGSDEALERKLGLLKKFARVSRGTLVRLAGRTPGRSRAFWMRSSFEANTIDLSYIRTCNHWRISHPTRASAIRHFAENFSTDILPFSYELTPDVEFYNALYDSKLSALEIQEKWADSSSGDQTFVSMAHLLQHYCGDGALVYDGFDHREYVTRNQGACSEFNEIQAFAHFISIGLEHGYHLPKDNSIALVSIIDARMERLDEIKSRGFLHAAFELRKAGVRSAVIDRFSCQYALSHGEATPTRDMAPHDSLSAFWNNFHMASVLAEQGKHPQAVRHAQKAAGHESGSVFAMDKIHETVSLWHREVHRALQVTAKSDRTMPGERETSGQFVEVLSAIPSFRSGLGKKQHALRKPQVRRIGILADMSLPQCKRYRIDQKLEYLETLGLNATVFNVHSEAEKAAAESALFDIWILYRTPAYYSVLKLLNRAKALKIPTVFEIDDLILDPDFFPEARESYGAGVDDQQYSELRVLPFLYAAVARCCDFGIASTEALSDYLGALVRSERSFVFPNGIDSVHQAALRSLGPVPDPGDGDLIRVFVGSATKSHKDYVAQVFVPQAIKIAEAFQGKVHFSLCGSFDELFDQLDQTARKSIGHINLGWDYPTYLSTLAGFDLNVVPLEKSAFTDCKSEIKWLEASMLGIPSVLAPTSAYERCIEDGVTGLLVDGDDFVTPISALSASASDRRRIGDAAQRAVSEGFSFDSQCATLKDIIAQIELYA</sequence>
<dbReference type="Pfam" id="PF13692">
    <property type="entry name" value="Glyco_trans_1_4"/>
    <property type="match status" value="1"/>
</dbReference>
<protein>
    <submittedName>
        <fullName evidence="1">Glycosyltransferase family 1 protein</fullName>
    </submittedName>
</protein>
<evidence type="ECO:0000313" key="1">
    <source>
        <dbReference type="EMBL" id="AZV78759.1"/>
    </source>
</evidence>
<accession>A0A3T0N452</accession>
<gene>
    <name evidence="1" type="ORF">EBB79_13330</name>
</gene>
<evidence type="ECO:0000313" key="2">
    <source>
        <dbReference type="Proteomes" id="UP000283063"/>
    </source>
</evidence>
<dbReference type="AlphaFoldDB" id="A0A3T0N452"/>
<dbReference type="OrthoDB" id="9801573at2"/>